<accession>A0A135S0M3</accession>
<dbReference type="Proteomes" id="UP000070121">
    <property type="component" value="Unassembled WGS sequence"/>
</dbReference>
<comment type="similarity">
    <text evidence="1">Belongs to the cytochrome P450 family.</text>
</comment>
<keyword evidence="2" id="KW-0479">Metal-binding</keyword>
<dbReference type="Gene3D" id="1.10.630.10">
    <property type="entry name" value="Cytochrome P450"/>
    <property type="match status" value="2"/>
</dbReference>
<evidence type="ECO:0000256" key="4">
    <source>
        <dbReference type="ARBA" id="ARBA00023004"/>
    </source>
</evidence>
<dbReference type="EMBL" id="JFFI01002594">
    <property type="protein sequence ID" value="KXH29455.1"/>
    <property type="molecule type" value="Genomic_DNA"/>
</dbReference>
<name>A0A135S0M3_9PEZI</name>
<dbReference type="GO" id="GO:0020037">
    <property type="term" value="F:heme binding"/>
    <property type="evidence" value="ECO:0007669"/>
    <property type="project" value="InterPro"/>
</dbReference>
<dbReference type="AlphaFoldDB" id="A0A135S0M3"/>
<dbReference type="PANTHER" id="PTHR46300">
    <property type="entry name" value="P450, PUTATIVE (EUROFUNG)-RELATED-RELATED"/>
    <property type="match status" value="1"/>
</dbReference>
<evidence type="ECO:0000313" key="5">
    <source>
        <dbReference type="EMBL" id="KXH29455.1"/>
    </source>
</evidence>
<dbReference type="InterPro" id="IPR001128">
    <property type="entry name" value="Cyt_P450"/>
</dbReference>
<comment type="caution">
    <text evidence="5">The sequence shown here is derived from an EMBL/GenBank/DDBJ whole genome shotgun (WGS) entry which is preliminary data.</text>
</comment>
<evidence type="ECO:0008006" key="7">
    <source>
        <dbReference type="Google" id="ProtNLM"/>
    </source>
</evidence>
<organism evidence="5 6">
    <name type="scientific">Colletotrichum salicis</name>
    <dbReference type="NCBI Taxonomy" id="1209931"/>
    <lineage>
        <taxon>Eukaryota</taxon>
        <taxon>Fungi</taxon>
        <taxon>Dikarya</taxon>
        <taxon>Ascomycota</taxon>
        <taxon>Pezizomycotina</taxon>
        <taxon>Sordariomycetes</taxon>
        <taxon>Hypocreomycetidae</taxon>
        <taxon>Glomerellales</taxon>
        <taxon>Glomerellaceae</taxon>
        <taxon>Colletotrichum</taxon>
        <taxon>Colletotrichum acutatum species complex</taxon>
    </lineage>
</organism>
<proteinExistence type="inferred from homology"/>
<keyword evidence="6" id="KW-1185">Reference proteome</keyword>
<gene>
    <name evidence="5" type="ORF">CSAL01_01666</name>
</gene>
<dbReference type="SUPFAM" id="SSF48264">
    <property type="entry name" value="Cytochrome P450"/>
    <property type="match status" value="1"/>
</dbReference>
<dbReference type="STRING" id="1209931.A0A135S0M3"/>
<protein>
    <recommendedName>
        <fullName evidence="7">Cytochrome P450</fullName>
    </recommendedName>
</protein>
<dbReference type="GO" id="GO:0016705">
    <property type="term" value="F:oxidoreductase activity, acting on paired donors, with incorporation or reduction of molecular oxygen"/>
    <property type="evidence" value="ECO:0007669"/>
    <property type="project" value="InterPro"/>
</dbReference>
<dbReference type="GO" id="GO:0004497">
    <property type="term" value="F:monooxygenase activity"/>
    <property type="evidence" value="ECO:0007669"/>
    <property type="project" value="InterPro"/>
</dbReference>
<evidence type="ECO:0000256" key="3">
    <source>
        <dbReference type="ARBA" id="ARBA00023002"/>
    </source>
</evidence>
<keyword evidence="4" id="KW-0408">Iron</keyword>
<dbReference type="OrthoDB" id="1470350at2759"/>
<dbReference type="InterPro" id="IPR036396">
    <property type="entry name" value="Cyt_P450_sf"/>
</dbReference>
<reference evidence="5 6" key="1">
    <citation type="submission" date="2014-02" db="EMBL/GenBank/DDBJ databases">
        <title>The genome sequence of Colletotrichum salicis CBS 607.94.</title>
        <authorList>
            <person name="Baroncelli R."/>
            <person name="Thon M.R."/>
        </authorList>
    </citation>
    <scope>NUCLEOTIDE SEQUENCE [LARGE SCALE GENOMIC DNA]</scope>
    <source>
        <strain evidence="5 6">CBS 607.94</strain>
    </source>
</reference>
<dbReference type="Pfam" id="PF00067">
    <property type="entry name" value="p450"/>
    <property type="match status" value="1"/>
</dbReference>
<evidence type="ECO:0000256" key="1">
    <source>
        <dbReference type="ARBA" id="ARBA00010617"/>
    </source>
</evidence>
<evidence type="ECO:0000313" key="6">
    <source>
        <dbReference type="Proteomes" id="UP000070121"/>
    </source>
</evidence>
<sequence length="262" mass="29329">MARGDSSFEGTFFGSALADEKLKGVSCKEELAILSFALIVASADISRMTTWSFVEAMMQFPDAQARAHVEIDKVVGDRPPVYEDYARIPYIRMLLKETMESINAQDPTKRNHFAFGASRRVCPGYTVAERSAAMTMMRILWAFKILPAEGAKTPLEFADYADSLPGNPGKNMPVRFLCRGEERKKVILKALEEIKGGREKKVALNLGDTSVPDVSAFLGCLGKGKKTRKDGEWIGRGVKFVYLYGTFLTRKALLQWRKHQFI</sequence>
<keyword evidence="3" id="KW-0560">Oxidoreductase</keyword>
<evidence type="ECO:0000256" key="2">
    <source>
        <dbReference type="ARBA" id="ARBA00022723"/>
    </source>
</evidence>
<dbReference type="InterPro" id="IPR050364">
    <property type="entry name" value="Cytochrome_P450_fung"/>
</dbReference>
<dbReference type="GO" id="GO:0005506">
    <property type="term" value="F:iron ion binding"/>
    <property type="evidence" value="ECO:0007669"/>
    <property type="project" value="InterPro"/>
</dbReference>